<comment type="subcellular location">
    <subcellularLocation>
        <location evidence="1">Nucleus</location>
    </subcellularLocation>
</comment>
<evidence type="ECO:0000256" key="6">
    <source>
        <dbReference type="SAM" id="MobiDB-lite"/>
    </source>
</evidence>
<feature type="compositionally biased region" description="Acidic residues" evidence="6">
    <location>
        <begin position="297"/>
        <end position="313"/>
    </location>
</feature>
<dbReference type="SUPFAM" id="SSF88798">
    <property type="entry name" value="N-terminal, heterodimerisation domain of RBP7 (RpoE)"/>
    <property type="match status" value="1"/>
</dbReference>
<dbReference type="AlphaFoldDB" id="A0AAN6GDM9"/>
<keyword evidence="3 9" id="KW-0240">DNA-directed RNA polymerase</keyword>
<dbReference type="Pfam" id="PF03876">
    <property type="entry name" value="SHS2_Rpb7-N"/>
    <property type="match status" value="1"/>
</dbReference>
<keyword evidence="4" id="KW-0804">Transcription</keyword>
<dbReference type="InterPro" id="IPR013238">
    <property type="entry name" value="RNA_pol_III_Rbc25"/>
</dbReference>
<dbReference type="PANTHER" id="PTHR12709:SF1">
    <property type="entry name" value="DNA-DIRECTED RNA POLYMERASE III SUBUNIT RPC8"/>
    <property type="match status" value="1"/>
</dbReference>
<dbReference type="GO" id="GO:0006384">
    <property type="term" value="P:transcription initiation at RNA polymerase III promoter"/>
    <property type="evidence" value="ECO:0007669"/>
    <property type="project" value="TreeGrafter"/>
</dbReference>
<evidence type="ECO:0000256" key="4">
    <source>
        <dbReference type="ARBA" id="ARBA00023163"/>
    </source>
</evidence>
<sequence length="328" mass="35313">MFRLSEIEDTIRIEPSNMEKDRVEALTEEINRKYSNRVLQGVGLCMFLFDFVKAGEGIVRWGDGCLYHHCTFRMMVFRPFAGEVLQGRIMSANEEGIRKFFDDMYVPPQLMPDICAFDHHERAWFWVYQPPPDPETGEVTGRITDPYTTDPNDRLYLHVGEQIRFAVEEDDFNDPEPGPSALAGGTLAEGARIGGGAFAPPPGAAAGPSAPGVGPGSAQGGNVASASGAAPGEAGTGPTLHGNAEAAPVPAAFMEKAAPYIVYVSSKAPHCLREPSADYVFGQCSIASQGLGHPGWWEDDQNQQGEGEADAGMEDTNGYHDGDAMEAV</sequence>
<dbReference type="PANTHER" id="PTHR12709">
    <property type="entry name" value="DNA-DIRECTED RNA POLYMERASE II, III"/>
    <property type="match status" value="1"/>
</dbReference>
<dbReference type="InterPro" id="IPR036898">
    <property type="entry name" value="RNA_pol_Rpb7-like_N_sf"/>
</dbReference>
<feature type="region of interest" description="Disordered" evidence="6">
    <location>
        <begin position="192"/>
        <end position="243"/>
    </location>
</feature>
<dbReference type="InterPro" id="IPR012340">
    <property type="entry name" value="NA-bd_OB-fold"/>
</dbReference>
<accession>A0AAN6GDM9</accession>
<evidence type="ECO:0000256" key="3">
    <source>
        <dbReference type="ARBA" id="ARBA00022478"/>
    </source>
</evidence>
<evidence type="ECO:0000256" key="5">
    <source>
        <dbReference type="ARBA" id="ARBA00023242"/>
    </source>
</evidence>
<feature type="compositionally biased region" description="Basic and acidic residues" evidence="6">
    <location>
        <begin position="317"/>
        <end position="328"/>
    </location>
</feature>
<keyword evidence="10" id="KW-1185">Reference proteome</keyword>
<evidence type="ECO:0000259" key="8">
    <source>
        <dbReference type="Pfam" id="PF08292"/>
    </source>
</evidence>
<dbReference type="InterPro" id="IPR045113">
    <property type="entry name" value="Rpb7-like"/>
</dbReference>
<feature type="domain" description="RNA polymerase III subunit Rpc25" evidence="8">
    <location>
        <begin position="83"/>
        <end position="181"/>
    </location>
</feature>
<keyword evidence="5" id="KW-0539">Nucleus</keyword>
<dbReference type="EMBL" id="JAPDMQ010000090">
    <property type="protein sequence ID" value="KAK0535712.1"/>
    <property type="molecule type" value="Genomic_DNA"/>
</dbReference>
<proteinExistence type="inferred from homology"/>
<dbReference type="CDD" id="cd04330">
    <property type="entry name" value="RNAP_III_Rpc25_N"/>
    <property type="match status" value="1"/>
</dbReference>
<evidence type="ECO:0000259" key="7">
    <source>
        <dbReference type="Pfam" id="PF03876"/>
    </source>
</evidence>
<dbReference type="Gene3D" id="3.30.1490.120">
    <property type="entry name" value="RNA polymerase Rpb7-like, N-terminal domain"/>
    <property type="match status" value="1"/>
</dbReference>
<feature type="region of interest" description="Disordered" evidence="6">
    <location>
        <begin position="295"/>
        <end position="328"/>
    </location>
</feature>
<reference evidence="9" key="1">
    <citation type="journal article" date="2023" name="PhytoFront">
        <title>Draft Genome Resources of Seven Strains of Tilletia horrida, Causal Agent of Kernel Smut of Rice.</title>
        <authorList>
            <person name="Khanal S."/>
            <person name="Antony Babu S."/>
            <person name="Zhou X.G."/>
        </authorList>
    </citation>
    <scope>NUCLEOTIDE SEQUENCE</scope>
    <source>
        <strain evidence="9">TX3</strain>
    </source>
</reference>
<comment type="caution">
    <text evidence="9">The sequence shown here is derived from an EMBL/GenBank/DDBJ whole genome shotgun (WGS) entry which is preliminary data.</text>
</comment>
<dbReference type="GO" id="GO:0005666">
    <property type="term" value="C:RNA polymerase III complex"/>
    <property type="evidence" value="ECO:0007669"/>
    <property type="project" value="TreeGrafter"/>
</dbReference>
<evidence type="ECO:0000313" key="9">
    <source>
        <dbReference type="EMBL" id="KAK0535712.1"/>
    </source>
</evidence>
<feature type="compositionally biased region" description="Low complexity" evidence="6">
    <location>
        <begin position="220"/>
        <end position="239"/>
    </location>
</feature>
<dbReference type="Gene3D" id="2.40.50.140">
    <property type="entry name" value="Nucleic acid-binding proteins"/>
    <property type="match status" value="1"/>
</dbReference>
<dbReference type="InterPro" id="IPR005576">
    <property type="entry name" value="Rpb7-like_N"/>
</dbReference>
<evidence type="ECO:0000256" key="2">
    <source>
        <dbReference type="ARBA" id="ARBA00009307"/>
    </source>
</evidence>
<protein>
    <submittedName>
        <fullName evidence="9">DNA-directed RNA polymerase III complex subunit Rpc25</fullName>
    </submittedName>
</protein>
<gene>
    <name evidence="9" type="primary">rpc25</name>
    <name evidence="9" type="ORF">OC842_002223</name>
</gene>
<comment type="similarity">
    <text evidence="2">Belongs to the eukaryotic RPB7/RPC8 RNA polymerase subunit family.</text>
</comment>
<evidence type="ECO:0000313" key="10">
    <source>
        <dbReference type="Proteomes" id="UP001176521"/>
    </source>
</evidence>
<organism evidence="9 10">
    <name type="scientific">Tilletia horrida</name>
    <dbReference type="NCBI Taxonomy" id="155126"/>
    <lineage>
        <taxon>Eukaryota</taxon>
        <taxon>Fungi</taxon>
        <taxon>Dikarya</taxon>
        <taxon>Basidiomycota</taxon>
        <taxon>Ustilaginomycotina</taxon>
        <taxon>Exobasidiomycetes</taxon>
        <taxon>Tilletiales</taxon>
        <taxon>Tilletiaceae</taxon>
        <taxon>Tilletia</taxon>
    </lineage>
</organism>
<evidence type="ECO:0000256" key="1">
    <source>
        <dbReference type="ARBA" id="ARBA00004123"/>
    </source>
</evidence>
<name>A0AAN6GDM9_9BASI</name>
<dbReference type="Pfam" id="PF08292">
    <property type="entry name" value="RNA_pol_Rbc25"/>
    <property type="match status" value="1"/>
</dbReference>
<dbReference type="Proteomes" id="UP001176521">
    <property type="component" value="Unassembled WGS sequence"/>
</dbReference>
<feature type="domain" description="RNA polymerase Rpb7-like N-terminal" evidence="7">
    <location>
        <begin position="8"/>
        <end position="64"/>
    </location>
</feature>